<feature type="transmembrane region" description="Helical" evidence="1">
    <location>
        <begin position="533"/>
        <end position="558"/>
    </location>
</feature>
<dbReference type="Proteomes" id="UP000092321">
    <property type="component" value="Unassembled WGS sequence"/>
</dbReference>
<gene>
    <name evidence="2" type="ORF">HANVADRAFT_47300</name>
</gene>
<keyword evidence="1" id="KW-1133">Transmembrane helix</keyword>
<feature type="transmembrane region" description="Helical" evidence="1">
    <location>
        <begin position="380"/>
        <end position="398"/>
    </location>
</feature>
<dbReference type="AlphaFoldDB" id="A0A1B7TJ11"/>
<reference evidence="3" key="1">
    <citation type="journal article" date="2016" name="Proc. Natl. Acad. Sci. U.S.A.">
        <title>Comparative genomics of biotechnologically important yeasts.</title>
        <authorList>
            <person name="Riley R."/>
            <person name="Haridas S."/>
            <person name="Wolfe K.H."/>
            <person name="Lopes M.R."/>
            <person name="Hittinger C.T."/>
            <person name="Goeker M."/>
            <person name="Salamov A.A."/>
            <person name="Wisecaver J.H."/>
            <person name="Long T.M."/>
            <person name="Calvey C.H."/>
            <person name="Aerts A.L."/>
            <person name="Barry K.W."/>
            <person name="Choi C."/>
            <person name="Clum A."/>
            <person name="Coughlan A.Y."/>
            <person name="Deshpande S."/>
            <person name="Douglass A.P."/>
            <person name="Hanson S.J."/>
            <person name="Klenk H.-P."/>
            <person name="LaButti K.M."/>
            <person name="Lapidus A."/>
            <person name="Lindquist E.A."/>
            <person name="Lipzen A.M."/>
            <person name="Meier-Kolthoff J.P."/>
            <person name="Ohm R.A."/>
            <person name="Otillar R.P."/>
            <person name="Pangilinan J.L."/>
            <person name="Peng Y."/>
            <person name="Rokas A."/>
            <person name="Rosa C.A."/>
            <person name="Scheuner C."/>
            <person name="Sibirny A.A."/>
            <person name="Slot J.C."/>
            <person name="Stielow J.B."/>
            <person name="Sun H."/>
            <person name="Kurtzman C.P."/>
            <person name="Blackwell M."/>
            <person name="Grigoriev I.V."/>
            <person name="Jeffries T.W."/>
        </authorList>
    </citation>
    <scope>NUCLEOTIDE SEQUENCE [LARGE SCALE GENOMIC DNA]</scope>
    <source>
        <strain evidence="3">NRRL Y-1626</strain>
    </source>
</reference>
<evidence type="ECO:0000313" key="2">
    <source>
        <dbReference type="EMBL" id="OBA28635.1"/>
    </source>
</evidence>
<evidence type="ECO:0000256" key="1">
    <source>
        <dbReference type="SAM" id="Phobius"/>
    </source>
</evidence>
<proteinExistence type="predicted"/>
<keyword evidence="1" id="KW-0472">Membrane</keyword>
<keyword evidence="3" id="KW-1185">Reference proteome</keyword>
<comment type="caution">
    <text evidence="2">The sequence shown here is derived from an EMBL/GenBank/DDBJ whole genome shotgun (WGS) entry which is preliminary data.</text>
</comment>
<dbReference type="EMBL" id="LXPE01000003">
    <property type="protein sequence ID" value="OBA28635.1"/>
    <property type="molecule type" value="Genomic_DNA"/>
</dbReference>
<feature type="transmembrane region" description="Helical" evidence="1">
    <location>
        <begin position="20"/>
        <end position="38"/>
    </location>
</feature>
<keyword evidence="1" id="KW-0812">Transmembrane</keyword>
<evidence type="ECO:0000313" key="3">
    <source>
        <dbReference type="Proteomes" id="UP000092321"/>
    </source>
</evidence>
<feature type="transmembrane region" description="Helical" evidence="1">
    <location>
        <begin position="295"/>
        <end position="319"/>
    </location>
</feature>
<protein>
    <submittedName>
        <fullName evidence="2">Uncharacterized protein</fullName>
    </submittedName>
</protein>
<accession>A0A1B7TJ11</accession>
<organism evidence="2 3">
    <name type="scientific">Hanseniaspora valbyensis NRRL Y-1626</name>
    <dbReference type="NCBI Taxonomy" id="766949"/>
    <lineage>
        <taxon>Eukaryota</taxon>
        <taxon>Fungi</taxon>
        <taxon>Dikarya</taxon>
        <taxon>Ascomycota</taxon>
        <taxon>Saccharomycotina</taxon>
        <taxon>Saccharomycetes</taxon>
        <taxon>Saccharomycodales</taxon>
        <taxon>Saccharomycodaceae</taxon>
        <taxon>Hanseniaspora</taxon>
    </lineage>
</organism>
<name>A0A1B7TJ11_9ASCO</name>
<dbReference type="OrthoDB" id="3973195at2759"/>
<sequence length="560" mass="64677">MYFLADLRNSININRKIIEFLSIFLAFIIINIWLPVTIEKNINKDTSISITNVESSETVTSTKTIHGTYSTTLYKYTKVTTTSTTTTTASLFTSQPVFQNYILLKANKSISNKQDDIADSIPVYLNDTVYNFKTEKANDLKNSLEMLTNICTDIKNSLNKTAATVSEIIERINSSSVSIELGSDSSDSDSLTEQDLVNLSVNVSQFDNLFNEYDNNEKISHDFDNFVNITKFKTNVVKSPFTNNNLTLNTTQYELLSFLIYNYSYQEVNTKRSTMLFKKRKALTIQNFNKKVKKYVGMTILSILVYCIFLTAIIGYQMFYQHFYPESITTTSKKIVLLEKYCLNNDLDTYYELKNELQSHEKSINKNLNMTNHIKNLAKINFISFFIWSILIFQYIFVQYHYNITFFDVETVAINKKRDLNFDIQNIDLDGLQRQLTENINQYIDYNLFNNDNGLLQEYISSLGIEDSGYKNILISYVKNDLSPLYGINFDKEISVLKLLDSTTNNKRNSFAKRESTETRTFEQLYSVVKSTILLYLTISIVIVSILILIKSLGYIIVVF</sequence>